<evidence type="ECO:0000259" key="1">
    <source>
        <dbReference type="Pfam" id="PF09648"/>
    </source>
</evidence>
<reference evidence="2 3" key="1">
    <citation type="submission" date="2018-05" db="EMBL/GenBank/DDBJ databases">
        <title>Genomic Encyclopedia of Type Strains, Phase IV (KMG-IV): sequencing the most valuable type-strain genomes for metagenomic binning, comparative biology and taxonomic classification.</title>
        <authorList>
            <person name="Goeker M."/>
        </authorList>
    </citation>
    <scope>NUCLEOTIDE SEQUENCE [LARGE SCALE GENOMIC DNA]</scope>
    <source>
        <strain evidence="2 3">DSM 22440</strain>
    </source>
</reference>
<dbReference type="Proteomes" id="UP000247922">
    <property type="component" value="Unassembled WGS sequence"/>
</dbReference>
<dbReference type="Pfam" id="PF09648">
    <property type="entry name" value="YycI"/>
    <property type="match status" value="1"/>
</dbReference>
<accession>A0A2V3W630</accession>
<protein>
    <submittedName>
        <fullName evidence="2">Regulatory protein YycI of two-component signal transduction system YycFG</fullName>
    </submittedName>
</protein>
<dbReference type="RefSeq" id="WP_110251643.1">
    <property type="nucleotide sequence ID" value="NZ_QJJR01000009.1"/>
</dbReference>
<dbReference type="InterPro" id="IPR018604">
    <property type="entry name" value="YycI-like"/>
</dbReference>
<name>A0A2V3W630_9BACI</name>
<dbReference type="Gene3D" id="2.40.128.690">
    <property type="entry name" value="YycH protein, domain 3-like"/>
    <property type="match status" value="1"/>
</dbReference>
<evidence type="ECO:0000313" key="2">
    <source>
        <dbReference type="EMBL" id="PXW89777.1"/>
    </source>
</evidence>
<gene>
    <name evidence="2" type="ORF">DES38_10913</name>
</gene>
<organism evidence="2 3">
    <name type="scientific">Streptohalobacillus salinus</name>
    <dbReference type="NCBI Taxonomy" id="621096"/>
    <lineage>
        <taxon>Bacteria</taxon>
        <taxon>Bacillati</taxon>
        <taxon>Bacillota</taxon>
        <taxon>Bacilli</taxon>
        <taxon>Bacillales</taxon>
        <taxon>Bacillaceae</taxon>
        <taxon>Streptohalobacillus</taxon>
    </lineage>
</organism>
<feature type="domain" description="Regulatory protein YycH-like" evidence="1">
    <location>
        <begin position="48"/>
        <end position="253"/>
    </location>
</feature>
<dbReference type="EMBL" id="QJJR01000009">
    <property type="protein sequence ID" value="PXW89777.1"/>
    <property type="molecule type" value="Genomic_DNA"/>
</dbReference>
<dbReference type="OrthoDB" id="2388036at2"/>
<proteinExistence type="predicted"/>
<comment type="caution">
    <text evidence="2">The sequence shown here is derived from an EMBL/GenBank/DDBJ whole genome shotgun (WGS) entry which is preliminary data.</text>
</comment>
<keyword evidence="3" id="KW-1185">Reference proteome</keyword>
<dbReference type="AlphaFoldDB" id="A0A2V3W630"/>
<sequence>MQWGQIKALFIICFLVLNVFLIKQLVDRQEEELSFIPEASKEEELELNINGLESLSTESFTAPLLYVENFNYNEVEPALSATLVNQEAIVVNDFHLYSRFTAPIPIDPTDTENLQTLVNEHVFRGQTYQFFDYLEGPGLLVFFQQYEYPIFYNPNAVLFIQLNDQMEMTQYTQTRLDQIEEDEEEPQEQTLIQQYDAVYRLYHNSSALETNDTITDVQLGFHNLASLPNGEQLLNPTWQIEVNENEDYYVNAVEGHDYPRQTDFIADTLEQLIDQLNMSSTRAFSYYNIDEDREEDSEIISVIRQPFVALYQKLAEVESE</sequence>
<dbReference type="GO" id="GO:0016020">
    <property type="term" value="C:membrane"/>
    <property type="evidence" value="ECO:0007669"/>
    <property type="project" value="InterPro"/>
</dbReference>
<evidence type="ECO:0000313" key="3">
    <source>
        <dbReference type="Proteomes" id="UP000247922"/>
    </source>
</evidence>